<feature type="transmembrane region" description="Helical" evidence="1">
    <location>
        <begin position="105"/>
        <end position="127"/>
    </location>
</feature>
<evidence type="ECO:0000313" key="3">
    <source>
        <dbReference type="Proteomes" id="UP000192596"/>
    </source>
</evidence>
<reference evidence="3" key="1">
    <citation type="submission" date="2017-03" db="EMBL/GenBank/DDBJ databases">
        <title>Genomes of endolithic fungi from Antarctica.</title>
        <authorList>
            <person name="Coleine C."/>
            <person name="Masonjones S."/>
            <person name="Stajich J.E."/>
        </authorList>
    </citation>
    <scope>NUCLEOTIDE SEQUENCE [LARGE SCALE GENOMIC DNA]</scope>
    <source>
        <strain evidence="3">CCFEE 5527</strain>
    </source>
</reference>
<protein>
    <submittedName>
        <fullName evidence="2">Uncharacterized protein</fullName>
    </submittedName>
</protein>
<dbReference type="Proteomes" id="UP000192596">
    <property type="component" value="Unassembled WGS sequence"/>
</dbReference>
<accession>A0A1V8S8Q2</accession>
<sequence length="208" mass="23216">MSGQHFDMILKTSTRKDNSPFVNKVAPMMYMSMISEPNSISVVLDYLLVLGIGVEEVHDDAAVVGHTRDPDLGADLLHNRVRKRVHHLEHSSIDSELGPSFPVSFMYPMSAMISTSSSVGIKGFIIASMASSSSYSMELFFKFVALSLNAVMAWIVSWLVFPVRVGIIVVFMFEVMVWFCIAFESKNTPLPAGRRKRPVLVSNLCFFK</sequence>
<dbReference type="AlphaFoldDB" id="A0A1V8S8Q2"/>
<proteinExistence type="predicted"/>
<dbReference type="EMBL" id="NAJO01000088">
    <property type="protein sequence ID" value="OQN95555.1"/>
    <property type="molecule type" value="Genomic_DNA"/>
</dbReference>
<keyword evidence="1" id="KW-0472">Membrane</keyword>
<keyword evidence="1" id="KW-0812">Transmembrane</keyword>
<comment type="caution">
    <text evidence="2">The sequence shown here is derived from an EMBL/GenBank/DDBJ whole genome shotgun (WGS) entry which is preliminary data.</text>
</comment>
<gene>
    <name evidence="2" type="ORF">B0A48_18399</name>
</gene>
<keyword evidence="1" id="KW-1133">Transmembrane helix</keyword>
<name>A0A1V8S8Q2_9PEZI</name>
<evidence type="ECO:0000256" key="1">
    <source>
        <dbReference type="SAM" id="Phobius"/>
    </source>
</evidence>
<organism evidence="2 3">
    <name type="scientific">Cryoendolithus antarcticus</name>
    <dbReference type="NCBI Taxonomy" id="1507870"/>
    <lineage>
        <taxon>Eukaryota</taxon>
        <taxon>Fungi</taxon>
        <taxon>Dikarya</taxon>
        <taxon>Ascomycota</taxon>
        <taxon>Pezizomycotina</taxon>
        <taxon>Dothideomycetes</taxon>
        <taxon>Dothideomycetidae</taxon>
        <taxon>Cladosporiales</taxon>
        <taxon>Cladosporiaceae</taxon>
        <taxon>Cryoendolithus</taxon>
    </lineage>
</organism>
<dbReference type="InParanoid" id="A0A1V8S8Q2"/>
<feature type="transmembrane region" description="Helical" evidence="1">
    <location>
        <begin position="167"/>
        <end position="185"/>
    </location>
</feature>
<keyword evidence="3" id="KW-1185">Reference proteome</keyword>
<evidence type="ECO:0000313" key="2">
    <source>
        <dbReference type="EMBL" id="OQN95555.1"/>
    </source>
</evidence>
<feature type="transmembrane region" description="Helical" evidence="1">
    <location>
        <begin position="139"/>
        <end position="161"/>
    </location>
</feature>